<evidence type="ECO:0000256" key="5">
    <source>
        <dbReference type="ARBA" id="ARBA00022989"/>
    </source>
</evidence>
<dbReference type="OrthoDB" id="19261at2759"/>
<feature type="chain" id="PRO_5023081039" description="Cytochrome b561 domain-containing protein" evidence="9">
    <location>
        <begin position="21"/>
        <end position="431"/>
    </location>
</feature>
<feature type="transmembrane region" description="Helical" evidence="8">
    <location>
        <begin position="329"/>
        <end position="349"/>
    </location>
</feature>
<dbReference type="EMBL" id="ML178821">
    <property type="protein sequence ID" value="TFL03119.1"/>
    <property type="molecule type" value="Genomic_DNA"/>
</dbReference>
<evidence type="ECO:0000256" key="1">
    <source>
        <dbReference type="ARBA" id="ARBA00004370"/>
    </source>
</evidence>
<dbReference type="SMART" id="SM00664">
    <property type="entry name" value="DoH"/>
    <property type="match status" value="1"/>
</dbReference>
<dbReference type="Gene3D" id="2.60.40.1210">
    <property type="entry name" value="Cellobiose dehydrogenase, cytochrome domain"/>
    <property type="match status" value="1"/>
</dbReference>
<accession>A0A5C3QS64</accession>
<evidence type="ECO:0000259" key="11">
    <source>
        <dbReference type="PROSITE" id="PS50939"/>
    </source>
</evidence>
<evidence type="ECO:0000256" key="8">
    <source>
        <dbReference type="SAM" id="Phobius"/>
    </source>
</evidence>
<protein>
    <recommendedName>
        <fullName evidence="14">Cytochrome b561 domain-containing protein</fullName>
    </recommendedName>
</protein>
<keyword evidence="2" id="KW-0813">Transport</keyword>
<proteinExistence type="predicted"/>
<name>A0A5C3QS64_9AGAR</name>
<dbReference type="SMART" id="SM00665">
    <property type="entry name" value="B561"/>
    <property type="match status" value="1"/>
</dbReference>
<dbReference type="Proteomes" id="UP000305067">
    <property type="component" value="Unassembled WGS sequence"/>
</dbReference>
<keyword evidence="5 8" id="KW-1133">Transmembrane helix</keyword>
<feature type="signal peptide" evidence="9">
    <location>
        <begin position="1"/>
        <end position="20"/>
    </location>
</feature>
<feature type="transmembrane region" description="Helical" evidence="8">
    <location>
        <begin position="291"/>
        <end position="309"/>
    </location>
</feature>
<feature type="domain" description="DOMON" evidence="10">
    <location>
        <begin position="35"/>
        <end position="145"/>
    </location>
</feature>
<dbReference type="Gene3D" id="1.20.120.1770">
    <property type="match status" value="1"/>
</dbReference>
<dbReference type="PROSITE" id="PS50836">
    <property type="entry name" value="DOMON"/>
    <property type="match status" value="1"/>
</dbReference>
<sequence length="431" mass="47122">MVNLRFTLVAPLLLLGQTLGSALTRRATGDSQCTTTICVSGTVNGNNVDYVLTAAEDAEVGWMALGFGASMVGSDMVILWANEDGSITISQRYADSYSPPTIVQSPARVATVSEALSSTSGPNTKLAFSIPLGGEMEHNIVYAIGPQRPSSSDSSAPIEIHRSTGQMRLDLSKPIEGSNDNGDSDSGTDNGSSAPDDQVPSGGSSEEEEPLRKHEKVIVAHAAFMFIGYLVLLPAGALIARYLRTFSNVWYKIHWIIQVIAGSFILIGFGLGVQATNLLSGRHFVSSHQNVGLVLLIIYFLQGSIGYIIHRWKPQSFRKTGKRPAQNYFHAVFGLLIIFMALVQMRNGLWDEWPVATGRGAVPSGFQTWWYIWVVGFPALYAAGLYFLPKQYRQERESKAQEMMQGMKMDSRQPSDDGLPQVGSDYRQHHP</sequence>
<comment type="subcellular location">
    <subcellularLocation>
        <location evidence="1">Membrane</location>
    </subcellularLocation>
</comment>
<dbReference type="AlphaFoldDB" id="A0A5C3QS64"/>
<dbReference type="InterPro" id="IPR005018">
    <property type="entry name" value="DOMON_domain"/>
</dbReference>
<dbReference type="GO" id="GO:0016020">
    <property type="term" value="C:membrane"/>
    <property type="evidence" value="ECO:0007669"/>
    <property type="project" value="UniProtKB-SubCell"/>
</dbReference>
<evidence type="ECO:0000313" key="13">
    <source>
        <dbReference type="Proteomes" id="UP000305067"/>
    </source>
</evidence>
<dbReference type="PANTHER" id="PTHR47797:SF3">
    <property type="entry name" value="CYTOCHROME B561 DOMAIN-CONTAINING PROTEIN"/>
    <property type="match status" value="1"/>
</dbReference>
<evidence type="ECO:0000256" key="6">
    <source>
        <dbReference type="ARBA" id="ARBA00023136"/>
    </source>
</evidence>
<evidence type="ECO:0000256" key="7">
    <source>
        <dbReference type="SAM" id="MobiDB-lite"/>
    </source>
</evidence>
<evidence type="ECO:0000256" key="4">
    <source>
        <dbReference type="ARBA" id="ARBA00022982"/>
    </source>
</evidence>
<reference evidence="12 13" key="1">
    <citation type="journal article" date="2019" name="Nat. Ecol. Evol.">
        <title>Megaphylogeny resolves global patterns of mushroom evolution.</title>
        <authorList>
            <person name="Varga T."/>
            <person name="Krizsan K."/>
            <person name="Foldi C."/>
            <person name="Dima B."/>
            <person name="Sanchez-Garcia M."/>
            <person name="Sanchez-Ramirez S."/>
            <person name="Szollosi G.J."/>
            <person name="Szarkandi J.G."/>
            <person name="Papp V."/>
            <person name="Albert L."/>
            <person name="Andreopoulos W."/>
            <person name="Angelini C."/>
            <person name="Antonin V."/>
            <person name="Barry K.W."/>
            <person name="Bougher N.L."/>
            <person name="Buchanan P."/>
            <person name="Buyck B."/>
            <person name="Bense V."/>
            <person name="Catcheside P."/>
            <person name="Chovatia M."/>
            <person name="Cooper J."/>
            <person name="Damon W."/>
            <person name="Desjardin D."/>
            <person name="Finy P."/>
            <person name="Geml J."/>
            <person name="Haridas S."/>
            <person name="Hughes K."/>
            <person name="Justo A."/>
            <person name="Karasinski D."/>
            <person name="Kautmanova I."/>
            <person name="Kiss B."/>
            <person name="Kocsube S."/>
            <person name="Kotiranta H."/>
            <person name="LaButti K.M."/>
            <person name="Lechner B.E."/>
            <person name="Liimatainen K."/>
            <person name="Lipzen A."/>
            <person name="Lukacs Z."/>
            <person name="Mihaltcheva S."/>
            <person name="Morgado L.N."/>
            <person name="Niskanen T."/>
            <person name="Noordeloos M.E."/>
            <person name="Ohm R.A."/>
            <person name="Ortiz-Santana B."/>
            <person name="Ovrebo C."/>
            <person name="Racz N."/>
            <person name="Riley R."/>
            <person name="Savchenko A."/>
            <person name="Shiryaev A."/>
            <person name="Soop K."/>
            <person name="Spirin V."/>
            <person name="Szebenyi C."/>
            <person name="Tomsovsky M."/>
            <person name="Tulloss R.E."/>
            <person name="Uehling J."/>
            <person name="Grigoriev I.V."/>
            <person name="Vagvolgyi C."/>
            <person name="Papp T."/>
            <person name="Martin F.M."/>
            <person name="Miettinen O."/>
            <person name="Hibbett D.S."/>
            <person name="Nagy L.G."/>
        </authorList>
    </citation>
    <scope>NUCLEOTIDE SEQUENCE [LARGE SCALE GENOMIC DNA]</scope>
    <source>
        <strain evidence="12 13">CBS 309.79</strain>
    </source>
</reference>
<feature type="transmembrane region" description="Helical" evidence="8">
    <location>
        <begin position="218"/>
        <end position="243"/>
    </location>
</feature>
<evidence type="ECO:0000259" key="10">
    <source>
        <dbReference type="PROSITE" id="PS50836"/>
    </source>
</evidence>
<dbReference type="CDD" id="cd09630">
    <property type="entry name" value="CDH_like_cytochrome"/>
    <property type="match status" value="1"/>
</dbReference>
<keyword evidence="9" id="KW-0732">Signal</keyword>
<organism evidence="12 13">
    <name type="scientific">Pterulicium gracile</name>
    <dbReference type="NCBI Taxonomy" id="1884261"/>
    <lineage>
        <taxon>Eukaryota</taxon>
        <taxon>Fungi</taxon>
        <taxon>Dikarya</taxon>
        <taxon>Basidiomycota</taxon>
        <taxon>Agaricomycotina</taxon>
        <taxon>Agaricomycetes</taxon>
        <taxon>Agaricomycetidae</taxon>
        <taxon>Agaricales</taxon>
        <taxon>Pleurotineae</taxon>
        <taxon>Pterulaceae</taxon>
        <taxon>Pterulicium</taxon>
    </lineage>
</organism>
<dbReference type="STRING" id="1884261.A0A5C3QS64"/>
<evidence type="ECO:0000256" key="2">
    <source>
        <dbReference type="ARBA" id="ARBA00022448"/>
    </source>
</evidence>
<evidence type="ECO:0000256" key="9">
    <source>
        <dbReference type="SAM" id="SignalP"/>
    </source>
</evidence>
<keyword evidence="3 8" id="KW-0812">Transmembrane</keyword>
<dbReference type="PANTHER" id="PTHR47797">
    <property type="entry name" value="DEHYDROGENASE, PUTATIVE (AFU_ORTHOLOGUE AFUA_8G05805)-RELATED"/>
    <property type="match status" value="1"/>
</dbReference>
<feature type="region of interest" description="Disordered" evidence="7">
    <location>
        <begin position="399"/>
        <end position="431"/>
    </location>
</feature>
<dbReference type="CDD" id="cd08760">
    <property type="entry name" value="Cyt_b561_FRRS1_like"/>
    <property type="match status" value="1"/>
</dbReference>
<feature type="region of interest" description="Disordered" evidence="7">
    <location>
        <begin position="169"/>
        <end position="211"/>
    </location>
</feature>
<keyword evidence="4" id="KW-0249">Electron transport</keyword>
<dbReference type="Pfam" id="PF03188">
    <property type="entry name" value="Cytochrom_B561"/>
    <property type="match status" value="1"/>
</dbReference>
<evidence type="ECO:0000256" key="3">
    <source>
        <dbReference type="ARBA" id="ARBA00022692"/>
    </source>
</evidence>
<feature type="compositionally biased region" description="Low complexity" evidence="7">
    <location>
        <begin position="177"/>
        <end position="193"/>
    </location>
</feature>
<feature type="transmembrane region" description="Helical" evidence="8">
    <location>
        <begin position="369"/>
        <end position="388"/>
    </location>
</feature>
<dbReference type="PROSITE" id="PS50939">
    <property type="entry name" value="CYTOCHROME_B561"/>
    <property type="match status" value="1"/>
</dbReference>
<dbReference type="Pfam" id="PF16010">
    <property type="entry name" value="CDH-cyt"/>
    <property type="match status" value="1"/>
</dbReference>
<evidence type="ECO:0008006" key="14">
    <source>
        <dbReference type="Google" id="ProtNLM"/>
    </source>
</evidence>
<keyword evidence="6 8" id="KW-0472">Membrane</keyword>
<dbReference type="SUPFAM" id="SSF49344">
    <property type="entry name" value="CBD9-like"/>
    <property type="match status" value="1"/>
</dbReference>
<feature type="domain" description="Cytochrome b561" evidence="11">
    <location>
        <begin position="181"/>
        <end position="386"/>
    </location>
</feature>
<evidence type="ECO:0000313" key="12">
    <source>
        <dbReference type="EMBL" id="TFL03119.1"/>
    </source>
</evidence>
<feature type="transmembrane region" description="Helical" evidence="8">
    <location>
        <begin position="255"/>
        <end position="279"/>
    </location>
</feature>
<dbReference type="InterPro" id="IPR015920">
    <property type="entry name" value="Cellobiose_DH-like_cyt"/>
</dbReference>
<dbReference type="InterPro" id="IPR006593">
    <property type="entry name" value="Cyt_b561/ferric_Rdtase_TM"/>
</dbReference>
<gene>
    <name evidence="12" type="ORF">BDV98DRAFT_527647</name>
</gene>
<keyword evidence="13" id="KW-1185">Reference proteome</keyword>